<sequence>MKTNKKGEKKKVLFFFFFLEKNLKKEKKKKKKKKEGSHIHLLLLFLGIFKLRPLFCSWSKKKKRWEKPVTGVA</sequence>
<evidence type="ECO:0000313" key="2">
    <source>
        <dbReference type="Proteomes" id="UP000008549"/>
    </source>
</evidence>
<proteinExistence type="predicted"/>
<dbReference type="KEGG" id="cbr:CBG_25477"/>
<reference evidence="1 2" key="2">
    <citation type="journal article" date="2011" name="PLoS Genet.">
        <title>Caenorhabditis briggsae recombinant inbred line genotypes reveal inter-strain incompatibility and the evolution of recombination.</title>
        <authorList>
            <person name="Ross J.A."/>
            <person name="Koboldt D.C."/>
            <person name="Staisch J.E."/>
            <person name="Chamberlin H.M."/>
            <person name="Gupta B.P."/>
            <person name="Miller R.D."/>
            <person name="Baird S.E."/>
            <person name="Haag E.S."/>
        </authorList>
    </citation>
    <scope>NUCLEOTIDE SEQUENCE [LARGE SCALE GENOMIC DNA]</scope>
    <source>
        <strain evidence="1 2">AF16</strain>
    </source>
</reference>
<dbReference type="CTD" id="68916963"/>
<dbReference type="Proteomes" id="UP000008549">
    <property type="component" value="Unassembled WGS sequence"/>
</dbReference>
<dbReference type="GeneID" id="68916963"/>
<accession>B6IIV2</accession>
<evidence type="ECO:0000313" key="1">
    <source>
        <dbReference type="EMBL" id="CAR99832.1"/>
    </source>
</evidence>
<organism evidence="1 2">
    <name type="scientific">Caenorhabditis briggsae</name>
    <dbReference type="NCBI Taxonomy" id="6238"/>
    <lineage>
        <taxon>Eukaryota</taxon>
        <taxon>Metazoa</taxon>
        <taxon>Ecdysozoa</taxon>
        <taxon>Nematoda</taxon>
        <taxon>Chromadorea</taxon>
        <taxon>Rhabditida</taxon>
        <taxon>Rhabditina</taxon>
        <taxon>Rhabditomorpha</taxon>
        <taxon>Rhabditoidea</taxon>
        <taxon>Rhabditidae</taxon>
        <taxon>Peloderinae</taxon>
        <taxon>Caenorhabditis</taxon>
    </lineage>
</organism>
<reference evidence="1 2" key="1">
    <citation type="journal article" date="2003" name="PLoS Biol.">
        <title>The genome sequence of Caenorhabditis briggsae: a platform for comparative genomics.</title>
        <authorList>
            <person name="Stein L.D."/>
            <person name="Bao Z."/>
            <person name="Blasiar D."/>
            <person name="Blumenthal T."/>
            <person name="Brent M.R."/>
            <person name="Chen N."/>
            <person name="Chinwalla A."/>
            <person name="Clarke L."/>
            <person name="Clee C."/>
            <person name="Coghlan A."/>
            <person name="Coulson A."/>
            <person name="D'Eustachio P."/>
            <person name="Fitch D.H."/>
            <person name="Fulton L.A."/>
            <person name="Fulton R.E."/>
            <person name="Griffiths-Jones S."/>
            <person name="Harris T.W."/>
            <person name="Hillier L.W."/>
            <person name="Kamath R."/>
            <person name="Kuwabara P.E."/>
            <person name="Mardis E.R."/>
            <person name="Marra M.A."/>
            <person name="Miner T.L."/>
            <person name="Minx P."/>
            <person name="Mullikin J.C."/>
            <person name="Plumb R.W."/>
            <person name="Rogers J."/>
            <person name="Schein J.E."/>
            <person name="Sohrmann M."/>
            <person name="Spieth J."/>
            <person name="Stajich J.E."/>
            <person name="Wei C."/>
            <person name="Willey D."/>
            <person name="Wilson R.K."/>
            <person name="Durbin R."/>
            <person name="Waterston R.H."/>
        </authorList>
    </citation>
    <scope>NUCLEOTIDE SEQUENCE [LARGE SCALE GENOMIC DNA]</scope>
    <source>
        <strain evidence="1 2">AF16</strain>
    </source>
</reference>
<name>B6IIV2_CAEBR</name>
<keyword evidence="2" id="KW-1185">Reference proteome</keyword>
<dbReference type="HOGENOM" id="CLU_2707003_0_0_1"/>
<dbReference type="EMBL" id="HE600919">
    <property type="protein sequence ID" value="CAR99832.1"/>
    <property type="molecule type" value="Genomic_DNA"/>
</dbReference>
<dbReference type="AlphaFoldDB" id="B6IIV2"/>
<protein>
    <submittedName>
        <fullName evidence="1">Protein CBG25477</fullName>
    </submittedName>
</protein>
<dbReference type="InParanoid" id="B6IIV2"/>
<dbReference type="RefSeq" id="XP_045099393.1">
    <property type="nucleotide sequence ID" value="XM_045241816.1"/>
</dbReference>
<gene>
    <name evidence="1" type="ORF">CBG25477</name>
    <name evidence="1" type="ORF">CBG_25477</name>
</gene>